<sequence length="235" mass="25721">MGTWGEAYLTRLRGCAARMGSELAEITDRDRAVRLVEPDARTVEEGFGDGTLSMLSAGRFRTLDPRQSTVTLVSSDPVRPRWEALPHLAAYVELIRAGFPDEAVRFATPDSELGLDLAAVNDEGQVLLLGAARAEPLELAKLEALVPTFEGDRVQAGRLVPGREAQLLAHQLWVTRAPYLWLVAAGARRLFRVRYGRTIKLAQVRVLPMPEDLWPFGFGGPTPRIALAEPEAVAG</sequence>
<keyword evidence="2" id="KW-1185">Reference proteome</keyword>
<evidence type="ECO:0000313" key="2">
    <source>
        <dbReference type="Proteomes" id="UP000245507"/>
    </source>
</evidence>
<protein>
    <submittedName>
        <fullName evidence="1">Uncharacterized protein</fullName>
    </submittedName>
</protein>
<reference evidence="1 2" key="1">
    <citation type="submission" date="2018-05" db="EMBL/GenBank/DDBJ databases">
        <title>Nocardioides silvaticus genome.</title>
        <authorList>
            <person name="Li C."/>
            <person name="Wang G."/>
        </authorList>
    </citation>
    <scope>NUCLEOTIDE SEQUENCE [LARGE SCALE GENOMIC DNA]</scope>
    <source>
        <strain evidence="1 2">CCTCC AB 2018079</strain>
    </source>
</reference>
<proteinExistence type="predicted"/>
<dbReference type="OrthoDB" id="9826505at2"/>
<dbReference type="RefSeq" id="WP_109696291.1">
    <property type="nucleotide sequence ID" value="NZ_QGDD01000009.1"/>
</dbReference>
<evidence type="ECO:0000313" key="1">
    <source>
        <dbReference type="EMBL" id="PWN01430.1"/>
    </source>
</evidence>
<gene>
    <name evidence="1" type="ORF">DJ010_17895</name>
</gene>
<dbReference type="EMBL" id="QGDD01000009">
    <property type="protein sequence ID" value="PWN01430.1"/>
    <property type="molecule type" value="Genomic_DNA"/>
</dbReference>
<accession>A0A316TAJ7</accession>
<name>A0A316TAJ7_9ACTN</name>
<dbReference type="AlphaFoldDB" id="A0A316TAJ7"/>
<organism evidence="1 2">
    <name type="scientific">Nocardioides silvaticus</name>
    <dbReference type="NCBI Taxonomy" id="2201891"/>
    <lineage>
        <taxon>Bacteria</taxon>
        <taxon>Bacillati</taxon>
        <taxon>Actinomycetota</taxon>
        <taxon>Actinomycetes</taxon>
        <taxon>Propionibacteriales</taxon>
        <taxon>Nocardioidaceae</taxon>
        <taxon>Nocardioides</taxon>
    </lineage>
</organism>
<dbReference type="Proteomes" id="UP000245507">
    <property type="component" value="Unassembled WGS sequence"/>
</dbReference>
<comment type="caution">
    <text evidence="1">The sequence shown here is derived from an EMBL/GenBank/DDBJ whole genome shotgun (WGS) entry which is preliminary data.</text>
</comment>